<dbReference type="Pfam" id="PF13460">
    <property type="entry name" value="NAD_binding_10"/>
    <property type="match status" value="1"/>
</dbReference>
<dbReference type="AlphaFoldDB" id="A0A6J4L9S1"/>
<dbReference type="Gene3D" id="3.40.50.720">
    <property type="entry name" value="NAD(P)-binding Rossmann-like Domain"/>
    <property type="match status" value="1"/>
</dbReference>
<reference evidence="2" key="1">
    <citation type="submission" date="2020-02" db="EMBL/GenBank/DDBJ databases">
        <authorList>
            <person name="Meier V. D."/>
        </authorList>
    </citation>
    <scope>NUCLEOTIDE SEQUENCE</scope>
    <source>
        <strain evidence="2">AVDCRST_MAG56</strain>
    </source>
</reference>
<dbReference type="InterPro" id="IPR036291">
    <property type="entry name" value="NAD(P)-bd_dom_sf"/>
</dbReference>
<name>A0A6J4L9S1_9SPHI</name>
<protein>
    <recommendedName>
        <fullName evidence="1">NAD(P)-binding domain-containing protein</fullName>
    </recommendedName>
</protein>
<accession>A0A6J4L9S1</accession>
<gene>
    <name evidence="2" type="ORF">AVDCRST_MAG56-7226</name>
</gene>
<sequence length="277" mass="30267">MIQTVSIVGCGWLGLPLGEHLLAQDLAVKGSTTSPGKIPLLAASGIHPFLLSLQPQPAPGQLGELHELLDADLLVIDIPPGVEKQGPSFHPDQIRSLIARLPDSPVKKVIYVSSTSVYPEVNREVDEAEPLAGHDPVSTAILQAEAAVRGSGRDWVILRCGGLMGYNRIPGKYVAGKKDLRTGDVPVNFVHRDDVVGIIWEIIRQDVRNQVYNVVTPLHPKRREVYARNAADLGYALPEYADGPVPDHKVVSCRKLVRELPYAFRYADPLSFPYTPS</sequence>
<evidence type="ECO:0000313" key="2">
    <source>
        <dbReference type="EMBL" id="CAA9326918.1"/>
    </source>
</evidence>
<feature type="domain" description="NAD(P)-binding" evidence="1">
    <location>
        <begin position="11"/>
        <end position="205"/>
    </location>
</feature>
<organism evidence="2">
    <name type="scientific">uncultured Cytophagales bacterium</name>
    <dbReference type="NCBI Taxonomy" id="158755"/>
    <lineage>
        <taxon>Bacteria</taxon>
        <taxon>Pseudomonadati</taxon>
        <taxon>Bacteroidota</taxon>
        <taxon>Sphingobacteriia</taxon>
        <taxon>Sphingobacteriales</taxon>
        <taxon>environmental samples</taxon>
    </lineage>
</organism>
<dbReference type="SUPFAM" id="SSF51735">
    <property type="entry name" value="NAD(P)-binding Rossmann-fold domains"/>
    <property type="match status" value="1"/>
</dbReference>
<proteinExistence type="predicted"/>
<evidence type="ECO:0000259" key="1">
    <source>
        <dbReference type="Pfam" id="PF13460"/>
    </source>
</evidence>
<dbReference type="InterPro" id="IPR016040">
    <property type="entry name" value="NAD(P)-bd_dom"/>
</dbReference>
<dbReference type="EMBL" id="CADCTQ010000600">
    <property type="protein sequence ID" value="CAA9326918.1"/>
    <property type="molecule type" value="Genomic_DNA"/>
</dbReference>